<dbReference type="EMBL" id="LVZK01000001">
    <property type="protein sequence ID" value="OAP86066.1"/>
    <property type="molecule type" value="Genomic_DNA"/>
</dbReference>
<dbReference type="InterPro" id="IPR049874">
    <property type="entry name" value="ROK_cs"/>
</dbReference>
<organism evidence="2 3">
    <name type="scientific">Peptidiphaga gingivicola</name>
    <dbReference type="NCBI Taxonomy" id="2741497"/>
    <lineage>
        <taxon>Bacteria</taxon>
        <taxon>Bacillati</taxon>
        <taxon>Actinomycetota</taxon>
        <taxon>Actinomycetes</taxon>
        <taxon>Actinomycetales</taxon>
        <taxon>Actinomycetaceae</taxon>
        <taxon>Peptidiphaga</taxon>
    </lineage>
</organism>
<dbReference type="SUPFAM" id="SSF53067">
    <property type="entry name" value="Actin-like ATPase domain"/>
    <property type="match status" value="1"/>
</dbReference>
<comment type="caution">
    <text evidence="2">The sequence shown here is derived from an EMBL/GenBank/DDBJ whole genome shotgun (WGS) entry which is preliminary data.</text>
</comment>
<protein>
    <recommendedName>
        <fullName evidence="4">Sugar kinase</fullName>
    </recommendedName>
</protein>
<reference evidence="2 3" key="1">
    <citation type="submission" date="2016-04" db="EMBL/GenBank/DDBJ databases">
        <title>Peptidophaga gingivicola gen. nov., sp. nov., isolated from human subgingival plaque.</title>
        <authorList>
            <person name="Beall C.J."/>
            <person name="Mokrzan E.M."/>
            <person name="Griffen A.L."/>
            <person name="Leys E.J."/>
        </authorList>
    </citation>
    <scope>NUCLEOTIDE SEQUENCE [LARGE SCALE GENOMIC DNA]</scope>
    <source>
        <strain evidence="2 3">BA112</strain>
    </source>
</reference>
<dbReference type="STRING" id="1823756.A4H34_02500"/>
<dbReference type="PANTHER" id="PTHR18964:SF169">
    <property type="entry name" value="N-ACETYLMANNOSAMINE KINASE"/>
    <property type="match status" value="1"/>
</dbReference>
<dbReference type="Gene3D" id="3.30.420.40">
    <property type="match status" value="2"/>
</dbReference>
<keyword evidence="3" id="KW-1185">Reference proteome</keyword>
<evidence type="ECO:0000313" key="2">
    <source>
        <dbReference type="EMBL" id="OAP86066.1"/>
    </source>
</evidence>
<evidence type="ECO:0000256" key="1">
    <source>
        <dbReference type="ARBA" id="ARBA00006479"/>
    </source>
</evidence>
<evidence type="ECO:0008006" key="4">
    <source>
        <dbReference type="Google" id="ProtNLM"/>
    </source>
</evidence>
<gene>
    <name evidence="2" type="ORF">A4H34_02500</name>
</gene>
<dbReference type="OrthoDB" id="8772678at2"/>
<sequence>MSGAAEPSPEGEAEGRRLVLDIGGTKIAAGVCTPGQPSVRHRATRPTRPRRGGAAVVETALELAREVARKAGGPLAGVAAASAGVIDRATGTVVSATDLMPGWAGTALGPALAEALGVPAFVLNDVHAHALGEMRFGAGAGLRNALVAAVGTGIGGAIVAEGKVLFGPRNLAGHVGHVGHRLGEGFACSCGRDGHIEPVASGTGVVRLYRSRGGSPDVNDGAELRRLADRGDVEAQRAFSDAGAALGEALGSLANCLDPEAIVLSGSLSGVGEYWWAPLRAGYRRQAMDPVRGVPLVRGTLGGDAPLLGALAYAAEFQEEECTR</sequence>
<dbReference type="AlphaFoldDB" id="A0A179B2Z0"/>
<name>A0A179B2Z0_9ACTO</name>
<dbReference type="PANTHER" id="PTHR18964">
    <property type="entry name" value="ROK (REPRESSOR, ORF, KINASE) FAMILY"/>
    <property type="match status" value="1"/>
</dbReference>
<accession>A0A179B2Z0</accession>
<dbReference type="PROSITE" id="PS01125">
    <property type="entry name" value="ROK"/>
    <property type="match status" value="1"/>
</dbReference>
<dbReference type="InterPro" id="IPR043129">
    <property type="entry name" value="ATPase_NBD"/>
</dbReference>
<dbReference type="Proteomes" id="UP000078368">
    <property type="component" value="Unassembled WGS sequence"/>
</dbReference>
<dbReference type="RefSeq" id="WP_064230962.1">
    <property type="nucleotide sequence ID" value="NZ_LVZK01000001.1"/>
</dbReference>
<comment type="similarity">
    <text evidence="1">Belongs to the ROK (NagC/XylR) family.</text>
</comment>
<dbReference type="InterPro" id="IPR000600">
    <property type="entry name" value="ROK"/>
</dbReference>
<dbReference type="Pfam" id="PF00480">
    <property type="entry name" value="ROK"/>
    <property type="match status" value="1"/>
</dbReference>
<proteinExistence type="inferred from homology"/>
<evidence type="ECO:0000313" key="3">
    <source>
        <dbReference type="Proteomes" id="UP000078368"/>
    </source>
</evidence>